<accession>A0A665VA78</accession>
<organism evidence="6 7">
    <name type="scientific">Echeneis naucrates</name>
    <name type="common">Live sharksucker</name>
    <dbReference type="NCBI Taxonomy" id="173247"/>
    <lineage>
        <taxon>Eukaryota</taxon>
        <taxon>Metazoa</taxon>
        <taxon>Chordata</taxon>
        <taxon>Craniata</taxon>
        <taxon>Vertebrata</taxon>
        <taxon>Euteleostomi</taxon>
        <taxon>Actinopterygii</taxon>
        <taxon>Neopterygii</taxon>
        <taxon>Teleostei</taxon>
        <taxon>Neoteleostei</taxon>
        <taxon>Acanthomorphata</taxon>
        <taxon>Carangaria</taxon>
        <taxon>Carangiformes</taxon>
        <taxon>Echeneidae</taxon>
        <taxon>Echeneis</taxon>
    </lineage>
</organism>
<dbReference type="PROSITE" id="PS51720">
    <property type="entry name" value="G_AIG1"/>
    <property type="match status" value="1"/>
</dbReference>
<keyword evidence="7" id="KW-1185">Reference proteome</keyword>
<dbReference type="InterPro" id="IPR027417">
    <property type="entry name" value="P-loop_NTPase"/>
</dbReference>
<dbReference type="InParanoid" id="A0A665VA78"/>
<name>A0A665VA78_ECHNA</name>
<keyword evidence="3" id="KW-0342">GTP-binding</keyword>
<keyword evidence="2" id="KW-0547">Nucleotide-binding</keyword>
<dbReference type="InterPro" id="IPR045058">
    <property type="entry name" value="GIMA/IAN/Toc"/>
</dbReference>
<dbReference type="FunCoup" id="A0A665VA78">
    <property type="interactions" value="62"/>
</dbReference>
<evidence type="ECO:0000313" key="7">
    <source>
        <dbReference type="Proteomes" id="UP000472264"/>
    </source>
</evidence>
<dbReference type="Pfam" id="PF04548">
    <property type="entry name" value="AIG1"/>
    <property type="match status" value="1"/>
</dbReference>
<feature type="compositionally biased region" description="Basic and acidic residues" evidence="4">
    <location>
        <begin position="234"/>
        <end position="261"/>
    </location>
</feature>
<evidence type="ECO:0000256" key="3">
    <source>
        <dbReference type="ARBA" id="ARBA00023134"/>
    </source>
</evidence>
<dbReference type="SUPFAM" id="SSF52540">
    <property type="entry name" value="P-loop containing nucleoside triphosphate hydrolases"/>
    <property type="match status" value="1"/>
</dbReference>
<evidence type="ECO:0000256" key="1">
    <source>
        <dbReference type="ARBA" id="ARBA00008535"/>
    </source>
</evidence>
<dbReference type="OMA" id="YLMEAPE"/>
<dbReference type="FunFam" id="3.40.50.300:FF:000366">
    <property type="entry name" value="GTPase, IMAP family member 2"/>
    <property type="match status" value="1"/>
</dbReference>
<dbReference type="PANTHER" id="PTHR10903">
    <property type="entry name" value="GTPASE, IMAP FAMILY MEMBER-RELATED"/>
    <property type="match status" value="1"/>
</dbReference>
<protein>
    <recommendedName>
        <fullName evidence="5">AIG1-type G domain-containing protein</fullName>
    </recommendedName>
</protein>
<dbReference type="GO" id="GO:0005525">
    <property type="term" value="F:GTP binding"/>
    <property type="evidence" value="ECO:0007669"/>
    <property type="project" value="UniProtKB-KW"/>
</dbReference>
<dbReference type="InterPro" id="IPR006703">
    <property type="entry name" value="G_AIG1"/>
</dbReference>
<dbReference type="AlphaFoldDB" id="A0A665VA78"/>
<dbReference type="CDD" id="cd01852">
    <property type="entry name" value="AIG1"/>
    <property type="match status" value="1"/>
</dbReference>
<reference evidence="6" key="3">
    <citation type="submission" date="2025-09" db="UniProtKB">
        <authorList>
            <consortium name="Ensembl"/>
        </authorList>
    </citation>
    <scope>IDENTIFICATION</scope>
</reference>
<comment type="similarity">
    <text evidence="1">Belongs to the TRAFAC class TrmE-Era-EngA-EngB-Septin-like GTPase superfamily. AIG1/Toc34/Toc159-like paraseptin GTPase family. IAN subfamily.</text>
</comment>
<dbReference type="Proteomes" id="UP000472264">
    <property type="component" value="Chromosome 9"/>
</dbReference>
<reference evidence="6" key="2">
    <citation type="submission" date="2025-08" db="UniProtKB">
        <authorList>
            <consortium name="Ensembl"/>
        </authorList>
    </citation>
    <scope>IDENTIFICATION</scope>
</reference>
<dbReference type="Gene3D" id="3.40.50.300">
    <property type="entry name" value="P-loop containing nucleotide triphosphate hydrolases"/>
    <property type="match status" value="1"/>
</dbReference>
<feature type="domain" description="AIG1-type G" evidence="5">
    <location>
        <begin position="8"/>
        <end position="208"/>
    </location>
</feature>
<feature type="region of interest" description="Disordered" evidence="4">
    <location>
        <begin position="234"/>
        <end position="263"/>
    </location>
</feature>
<evidence type="ECO:0000256" key="2">
    <source>
        <dbReference type="ARBA" id="ARBA00022741"/>
    </source>
</evidence>
<dbReference type="PANTHER" id="PTHR10903:SF170">
    <property type="entry name" value="GTPASE IMAP FAMILY MEMBER 7"/>
    <property type="match status" value="1"/>
</dbReference>
<evidence type="ECO:0000259" key="5">
    <source>
        <dbReference type="PROSITE" id="PS51720"/>
    </source>
</evidence>
<dbReference type="Ensembl" id="ENSENLT00000029498.1">
    <property type="protein sequence ID" value="ENSENLP00000028636.1"/>
    <property type="gene ID" value="ENSENLG00000012790.1"/>
</dbReference>
<evidence type="ECO:0000256" key="4">
    <source>
        <dbReference type="SAM" id="MobiDB-lite"/>
    </source>
</evidence>
<evidence type="ECO:0000313" key="6">
    <source>
        <dbReference type="Ensembl" id="ENSENLP00000028636.1"/>
    </source>
</evidence>
<sequence>AEGKQRLHETLRMVMIGKTGSGKSATGNTILGKQCFPSKVCMKSVTMKCQKATGEIDGRPVTVVDTPGLYDTALSADEIKEELLKCVTLLAPGPHVILLVLRIGRFTQEEEDTIELIKGFFGKKSQDYMILLFTWGDELQGQTIETYIEEDGKDFVKNFISECGGRYQVFNNNDQSQHQVRELLDKAQGLVKKNSGGCFTSEMFQEAERAIQQETNRIMDENEDMKREKMNLRRKYEEQRQAKQEELSQLKNQTEQKRDETLNSPFNFNMLSLCKIAER</sequence>
<proteinExistence type="inferred from homology"/>
<reference evidence="6" key="1">
    <citation type="submission" date="2021-04" db="EMBL/GenBank/DDBJ databases">
        <authorList>
            <consortium name="Wellcome Sanger Institute Data Sharing"/>
        </authorList>
    </citation>
    <scope>NUCLEOTIDE SEQUENCE [LARGE SCALE GENOMIC DNA]</scope>
</reference>